<evidence type="ECO:0000256" key="5">
    <source>
        <dbReference type="ARBA" id="ARBA00023002"/>
    </source>
</evidence>
<dbReference type="PIRSF" id="PIRSF500134">
    <property type="entry name" value="UDPglc_DH_bac"/>
    <property type="match status" value="1"/>
</dbReference>
<dbReference type="Proteomes" id="UP000093080">
    <property type="component" value="Unassembled WGS sequence"/>
</dbReference>
<feature type="binding site" evidence="11">
    <location>
        <position position="155"/>
    </location>
    <ligand>
        <name>NAD(+)</name>
        <dbReference type="ChEBI" id="CHEBI:57540"/>
    </ligand>
</feature>
<keyword evidence="6 8" id="KW-0520">NAD</keyword>
<evidence type="ECO:0000313" key="14">
    <source>
        <dbReference type="Proteomes" id="UP000093080"/>
    </source>
</evidence>
<dbReference type="InterPro" id="IPR036291">
    <property type="entry name" value="NAD(P)-bd_dom_sf"/>
</dbReference>
<feature type="binding site" evidence="10">
    <location>
        <begin position="152"/>
        <end position="155"/>
    </location>
    <ligand>
        <name>substrate</name>
    </ligand>
</feature>
<dbReference type="SUPFAM" id="SSF51735">
    <property type="entry name" value="NAD(P)-binding Rossmann-fold domains"/>
    <property type="match status" value="1"/>
</dbReference>
<accession>A0A1B9F7S4</accession>
<evidence type="ECO:0000256" key="3">
    <source>
        <dbReference type="ARBA" id="ARBA00012954"/>
    </source>
</evidence>
<dbReference type="RefSeq" id="WP_067616676.1">
    <property type="nucleotide sequence ID" value="NZ_MAGO01000003.1"/>
</dbReference>
<dbReference type="Pfam" id="PF00984">
    <property type="entry name" value="UDPG_MGDP_dh"/>
    <property type="match status" value="1"/>
</dbReference>
<dbReference type="GO" id="GO:0000271">
    <property type="term" value="P:polysaccharide biosynthetic process"/>
    <property type="evidence" value="ECO:0007669"/>
    <property type="project" value="InterPro"/>
</dbReference>
<dbReference type="PATRIC" id="fig|1156395.6.peg.873"/>
<evidence type="ECO:0000256" key="10">
    <source>
        <dbReference type="PIRSR" id="PIRSR500134-2"/>
    </source>
</evidence>
<dbReference type="EMBL" id="MAGO01000003">
    <property type="protein sequence ID" value="OCC15933.1"/>
    <property type="molecule type" value="Genomic_DNA"/>
</dbReference>
<dbReference type="InterPro" id="IPR028357">
    <property type="entry name" value="UDPglc_DH_bac"/>
</dbReference>
<dbReference type="PANTHER" id="PTHR43750:SF3">
    <property type="entry name" value="UDP-GLUCOSE 6-DEHYDROGENASE TUAD"/>
    <property type="match status" value="1"/>
</dbReference>
<evidence type="ECO:0000256" key="6">
    <source>
        <dbReference type="ARBA" id="ARBA00023027"/>
    </source>
</evidence>
<dbReference type="GO" id="GO:0003979">
    <property type="term" value="F:UDP-glucose 6-dehydrogenase activity"/>
    <property type="evidence" value="ECO:0007669"/>
    <property type="project" value="UniProtKB-EC"/>
</dbReference>
<feature type="binding site" evidence="10">
    <location>
        <begin position="252"/>
        <end position="256"/>
    </location>
    <ligand>
        <name>substrate</name>
    </ligand>
</feature>
<evidence type="ECO:0000256" key="4">
    <source>
        <dbReference type="ARBA" id="ARBA00015132"/>
    </source>
</evidence>
<dbReference type="InterPro" id="IPR036220">
    <property type="entry name" value="UDP-Glc/GDP-Man_DH_C_sf"/>
</dbReference>
<dbReference type="Pfam" id="PF03720">
    <property type="entry name" value="UDPG_MGDP_dh_C"/>
    <property type="match status" value="1"/>
</dbReference>
<sequence length="436" mass="47614">MHVTVIGTGYVGLVAGAGLADFGLQVICVDKIKEKIDLLKNGEIPFYEPGLKELVERNISNGRLSFSTDLASSVRLSLVIFIAVGTPSKDDGTVDLSAVEAVAREIGKTIDDYKVVVTKSTVPVGTNRRIKEIIEKEAQNGITVDVVSNPEFLREGSAVEDFMRPNRVVLGSDSEKALAIVKDIYRPLYLIETPFVITNLETAEMIKYASNAFLATKISFINEVANLCEAVGADVHHVAKAMGLDKRIGPKFLHPGPGFGGSCFPKDTKAFAAIGQEFGSPVKIVEAVIEVNENQKRRSINKVKEMLKDQVAGSTIAVLGLSFKPNTSDIREAPAITLVDALLKEGAKVKAYDPAAQEEFKRLFAEDKVHYAKDPYEAAEGADIVVVVTEWNEFRNLDLIRLKDIMNQTKIVDLRNVYDPKKVKALGFDYVGIGRG</sequence>
<evidence type="ECO:0000256" key="9">
    <source>
        <dbReference type="PIRSR" id="PIRSR500134-1"/>
    </source>
</evidence>
<dbReference type="AlphaFoldDB" id="A0A1B9F7S4"/>
<proteinExistence type="inferred from homology"/>
<organism evidence="13 14">
    <name type="scientific">Dissulfuribacter thermophilus</name>
    <dbReference type="NCBI Taxonomy" id="1156395"/>
    <lineage>
        <taxon>Bacteria</taxon>
        <taxon>Pseudomonadati</taxon>
        <taxon>Thermodesulfobacteriota</taxon>
        <taxon>Dissulfuribacteria</taxon>
        <taxon>Dissulfuribacterales</taxon>
        <taxon>Dissulfuribacteraceae</taxon>
        <taxon>Dissulfuribacter</taxon>
    </lineage>
</organism>
<evidence type="ECO:0000256" key="7">
    <source>
        <dbReference type="ARBA" id="ARBA00047473"/>
    </source>
</evidence>
<comment type="caution">
    <text evidence="13">The sequence shown here is derived from an EMBL/GenBank/DDBJ whole genome shotgun (WGS) entry which is preliminary data.</text>
</comment>
<evidence type="ECO:0000256" key="2">
    <source>
        <dbReference type="ARBA" id="ARBA00006601"/>
    </source>
</evidence>
<evidence type="ECO:0000256" key="11">
    <source>
        <dbReference type="PIRSR" id="PIRSR500134-3"/>
    </source>
</evidence>
<comment type="similarity">
    <text evidence="2 8">Belongs to the UDP-glucose/GDP-mannose dehydrogenase family.</text>
</comment>
<feature type="binding site" evidence="11">
    <location>
        <position position="86"/>
    </location>
    <ligand>
        <name>NAD(+)</name>
        <dbReference type="ChEBI" id="CHEBI:57540"/>
    </ligand>
</feature>
<evidence type="ECO:0000259" key="12">
    <source>
        <dbReference type="SMART" id="SM00984"/>
    </source>
</evidence>
<dbReference type="Gene3D" id="3.40.50.720">
    <property type="entry name" value="NAD(P)-binding Rossmann-like Domain"/>
    <property type="match status" value="2"/>
</dbReference>
<reference evidence="13 14" key="1">
    <citation type="submission" date="2016-06" db="EMBL/GenBank/DDBJ databases">
        <title>Respiratory ammonification of nitrate coupled to the oxidation of elemental sulfur in deep-sea autotrophic thermophilic bacteria.</title>
        <authorList>
            <person name="Slobodkina G.B."/>
            <person name="Mardanov A.V."/>
            <person name="Ravin N.V."/>
            <person name="Frolova A.A."/>
            <person name="Viryasiv M.B."/>
            <person name="Chernyh N.A."/>
            <person name="Bonch-Osmolovskaya E.A."/>
            <person name="Slobodkin A.I."/>
        </authorList>
    </citation>
    <scope>NUCLEOTIDE SEQUENCE [LARGE SCALE GENOMIC DNA]</scope>
    <source>
        <strain evidence="13 14">S69</strain>
    </source>
</reference>
<dbReference type="UniPathway" id="UPA00038">
    <property type="reaction ID" value="UER00491"/>
</dbReference>
<feature type="binding site" evidence="11">
    <location>
        <position position="331"/>
    </location>
    <ligand>
        <name>NAD(+)</name>
        <dbReference type="ChEBI" id="CHEBI:57540"/>
    </ligand>
</feature>
<feature type="binding site" evidence="10">
    <location>
        <position position="260"/>
    </location>
    <ligand>
        <name>substrate</name>
    </ligand>
</feature>
<feature type="binding site" evidence="11">
    <location>
        <position position="266"/>
    </location>
    <ligand>
        <name>NAD(+)</name>
        <dbReference type="ChEBI" id="CHEBI:57540"/>
    </ligand>
</feature>
<dbReference type="InterPro" id="IPR014027">
    <property type="entry name" value="UDP-Glc/GDP-Man_DH_C"/>
</dbReference>
<comment type="catalytic activity">
    <reaction evidence="7 8">
        <text>UDP-alpha-D-glucose + 2 NAD(+) + H2O = UDP-alpha-D-glucuronate + 2 NADH + 3 H(+)</text>
        <dbReference type="Rhea" id="RHEA:23596"/>
        <dbReference type="ChEBI" id="CHEBI:15377"/>
        <dbReference type="ChEBI" id="CHEBI:15378"/>
        <dbReference type="ChEBI" id="CHEBI:57540"/>
        <dbReference type="ChEBI" id="CHEBI:57945"/>
        <dbReference type="ChEBI" id="CHEBI:58052"/>
        <dbReference type="ChEBI" id="CHEBI:58885"/>
        <dbReference type="EC" id="1.1.1.22"/>
    </reaction>
</comment>
<feature type="binding site" evidence="10">
    <location>
        <position position="324"/>
    </location>
    <ligand>
        <name>substrate</name>
    </ligand>
</feature>
<dbReference type="OrthoDB" id="9803238at2"/>
<dbReference type="STRING" id="1156395.DBT_0858"/>
<protein>
    <recommendedName>
        <fullName evidence="4 8">UDP-glucose 6-dehydrogenase</fullName>
        <ecNumber evidence="3 8">1.1.1.22</ecNumber>
    </recommendedName>
</protein>
<dbReference type="Pfam" id="PF03721">
    <property type="entry name" value="UDPG_MGDP_dh_N"/>
    <property type="match status" value="1"/>
</dbReference>
<dbReference type="PANTHER" id="PTHR43750">
    <property type="entry name" value="UDP-GLUCOSE 6-DEHYDROGENASE TUAD"/>
    <property type="match status" value="1"/>
</dbReference>
<feature type="active site" description="Nucleophile" evidence="9">
    <location>
        <position position="263"/>
    </location>
</feature>
<feature type="domain" description="UDP-glucose/GDP-mannose dehydrogenase C-terminal" evidence="12">
    <location>
        <begin position="317"/>
        <end position="420"/>
    </location>
</feature>
<feature type="binding site" evidence="11">
    <location>
        <position position="30"/>
    </location>
    <ligand>
        <name>NAD(+)</name>
        <dbReference type="ChEBI" id="CHEBI:57540"/>
    </ligand>
</feature>
<dbReference type="SUPFAM" id="SSF48179">
    <property type="entry name" value="6-phosphogluconate dehydrogenase C-terminal domain-like"/>
    <property type="match status" value="1"/>
</dbReference>
<dbReference type="NCBIfam" id="TIGR03026">
    <property type="entry name" value="NDP-sugDHase"/>
    <property type="match status" value="1"/>
</dbReference>
<dbReference type="InterPro" id="IPR008927">
    <property type="entry name" value="6-PGluconate_DH-like_C_sf"/>
</dbReference>
<comment type="pathway">
    <text evidence="1">Nucleotide-sugar biosynthesis; UDP-alpha-D-glucuronate biosynthesis; UDP-alpha-D-glucuronate from UDP-alpha-D-glucose: step 1/1.</text>
</comment>
<gene>
    <name evidence="13" type="ORF">DBT_0858</name>
</gene>
<feature type="binding site" evidence="11">
    <location>
        <position position="121"/>
    </location>
    <ligand>
        <name>NAD(+)</name>
        <dbReference type="ChEBI" id="CHEBI:57540"/>
    </ligand>
</feature>
<dbReference type="SMART" id="SM00984">
    <property type="entry name" value="UDPG_MGDP_dh_C"/>
    <property type="match status" value="1"/>
</dbReference>
<evidence type="ECO:0000313" key="13">
    <source>
        <dbReference type="EMBL" id="OCC15933.1"/>
    </source>
</evidence>
<dbReference type="InterPro" id="IPR001732">
    <property type="entry name" value="UDP-Glc/GDP-Man_DH_N"/>
</dbReference>
<feature type="binding site" evidence="11">
    <location>
        <position position="35"/>
    </location>
    <ligand>
        <name>NAD(+)</name>
        <dbReference type="ChEBI" id="CHEBI:57540"/>
    </ligand>
</feature>
<keyword evidence="5 8" id="KW-0560">Oxidoreductase</keyword>
<evidence type="ECO:0000256" key="1">
    <source>
        <dbReference type="ARBA" id="ARBA00004701"/>
    </source>
</evidence>
<dbReference type="EC" id="1.1.1.22" evidence="3 8"/>
<keyword evidence="14" id="KW-1185">Reference proteome</keyword>
<dbReference type="PIRSF" id="PIRSF000124">
    <property type="entry name" value="UDPglc_GDPman_dh"/>
    <property type="match status" value="1"/>
</dbReference>
<feature type="binding site" evidence="10">
    <location>
        <position position="207"/>
    </location>
    <ligand>
        <name>substrate</name>
    </ligand>
</feature>
<dbReference type="InterPro" id="IPR017476">
    <property type="entry name" value="UDP-Glc/GDP-Man"/>
</dbReference>
<dbReference type="Gene3D" id="1.20.5.100">
    <property type="entry name" value="Cytochrome c1, transmembrane anchor, C-terminal"/>
    <property type="match status" value="1"/>
</dbReference>
<dbReference type="SUPFAM" id="SSF52413">
    <property type="entry name" value="UDP-glucose/GDP-mannose dehydrogenase C-terminal domain"/>
    <property type="match status" value="1"/>
</dbReference>
<dbReference type="GO" id="GO:0051287">
    <property type="term" value="F:NAD binding"/>
    <property type="evidence" value="ECO:0007669"/>
    <property type="project" value="InterPro"/>
</dbReference>
<evidence type="ECO:0000256" key="8">
    <source>
        <dbReference type="PIRNR" id="PIRNR000124"/>
    </source>
</evidence>
<name>A0A1B9F7S4_9BACT</name>
<dbReference type="InterPro" id="IPR014026">
    <property type="entry name" value="UDP-Glc/GDP-Man_DH_dimer"/>
</dbReference>
<dbReference type="GO" id="GO:0006065">
    <property type="term" value="P:UDP-glucuronate biosynthetic process"/>
    <property type="evidence" value="ECO:0007669"/>
    <property type="project" value="UniProtKB-UniPathway"/>
</dbReference>